<sequence length="137" mass="15469">MEQLILTGRAASSLPVMYSLVNAHLKELELDDVADELCRKIPAIVLEKSVHSDLVVFTVSKFFGTYGKATLEADFVRSFHRFIEAFLSYHDVPFSLRFEFGATVAGIDDLGSMMHDTAFKSIEKLRLFMRGVEYTPL</sequence>
<keyword evidence="2" id="KW-1185">Reference proteome</keyword>
<evidence type="ECO:0000313" key="1">
    <source>
        <dbReference type="EMBL" id="KAL3638463.1"/>
    </source>
</evidence>
<organism evidence="1 2">
    <name type="scientific">Castilleja foliolosa</name>
    <dbReference type="NCBI Taxonomy" id="1961234"/>
    <lineage>
        <taxon>Eukaryota</taxon>
        <taxon>Viridiplantae</taxon>
        <taxon>Streptophyta</taxon>
        <taxon>Embryophyta</taxon>
        <taxon>Tracheophyta</taxon>
        <taxon>Spermatophyta</taxon>
        <taxon>Magnoliopsida</taxon>
        <taxon>eudicotyledons</taxon>
        <taxon>Gunneridae</taxon>
        <taxon>Pentapetalae</taxon>
        <taxon>asterids</taxon>
        <taxon>lamiids</taxon>
        <taxon>Lamiales</taxon>
        <taxon>Orobanchaceae</taxon>
        <taxon>Pedicularideae</taxon>
        <taxon>Castillejinae</taxon>
        <taxon>Castilleja</taxon>
    </lineage>
</organism>
<dbReference type="Proteomes" id="UP001632038">
    <property type="component" value="Unassembled WGS sequence"/>
</dbReference>
<accession>A0ABD3D8M3</accession>
<proteinExistence type="predicted"/>
<name>A0ABD3D8M3_9LAMI</name>
<evidence type="ECO:0000313" key="2">
    <source>
        <dbReference type="Proteomes" id="UP001632038"/>
    </source>
</evidence>
<reference evidence="2" key="1">
    <citation type="journal article" date="2024" name="IScience">
        <title>Strigolactones Initiate the Formation of Haustorium-like Structures in Castilleja.</title>
        <authorList>
            <person name="Buerger M."/>
            <person name="Peterson D."/>
            <person name="Chory J."/>
        </authorList>
    </citation>
    <scope>NUCLEOTIDE SEQUENCE [LARGE SCALE GENOMIC DNA]</scope>
</reference>
<gene>
    <name evidence="1" type="ORF">CASFOL_017834</name>
</gene>
<comment type="caution">
    <text evidence="1">The sequence shown here is derived from an EMBL/GenBank/DDBJ whole genome shotgun (WGS) entry which is preliminary data.</text>
</comment>
<protein>
    <submittedName>
        <fullName evidence="1">Uncharacterized protein</fullName>
    </submittedName>
</protein>
<dbReference type="EMBL" id="JAVIJP010000019">
    <property type="protein sequence ID" value="KAL3638463.1"/>
    <property type="molecule type" value="Genomic_DNA"/>
</dbReference>
<dbReference type="AlphaFoldDB" id="A0ABD3D8M3"/>